<dbReference type="STRING" id="582899.Hden_2648"/>
<dbReference type="Proteomes" id="UP000002033">
    <property type="component" value="Chromosome"/>
</dbReference>
<dbReference type="SUPFAM" id="SSF53187">
    <property type="entry name" value="Zn-dependent exopeptidases"/>
    <property type="match status" value="1"/>
</dbReference>
<evidence type="ECO:0000313" key="2">
    <source>
        <dbReference type="Proteomes" id="UP000002033"/>
    </source>
</evidence>
<dbReference type="EMBL" id="CP002083">
    <property type="protein sequence ID" value="ADJ24444.1"/>
    <property type="molecule type" value="Genomic_DNA"/>
</dbReference>
<dbReference type="eggNOG" id="COG3741">
    <property type="taxonomic scope" value="Bacteria"/>
</dbReference>
<organism evidence="1 2">
    <name type="scientific">Hyphomicrobium denitrificans (strain ATCC 51888 / DSM 1869 / NCIMB 11706 / TK 0415)</name>
    <dbReference type="NCBI Taxonomy" id="582899"/>
    <lineage>
        <taxon>Bacteria</taxon>
        <taxon>Pseudomonadati</taxon>
        <taxon>Pseudomonadota</taxon>
        <taxon>Alphaproteobacteria</taxon>
        <taxon>Hyphomicrobiales</taxon>
        <taxon>Hyphomicrobiaceae</taxon>
        <taxon>Hyphomicrobium</taxon>
    </lineage>
</organism>
<dbReference type="Pfam" id="PF05013">
    <property type="entry name" value="FGase"/>
    <property type="match status" value="1"/>
</dbReference>
<dbReference type="GO" id="GO:0016787">
    <property type="term" value="F:hydrolase activity"/>
    <property type="evidence" value="ECO:0007669"/>
    <property type="project" value="UniProtKB-KW"/>
</dbReference>
<dbReference type="AlphaFoldDB" id="D8JTC6"/>
<reference evidence="2" key="1">
    <citation type="journal article" date="2011" name="J. Bacteriol.">
        <title>Genome sequences of eight morphologically diverse alphaproteobacteria.</title>
        <authorList>
            <consortium name="US DOE Joint Genome Institute"/>
            <person name="Brown P.J."/>
            <person name="Kysela D.T."/>
            <person name="Buechlein A."/>
            <person name="Hemmerich C."/>
            <person name="Brun Y.V."/>
        </authorList>
    </citation>
    <scope>NUCLEOTIDE SEQUENCE [LARGE SCALE GENOMIC DNA]</scope>
    <source>
        <strain evidence="2">ATCC 51888 / DSM 1869 / NCIB 11706 / TK 0415</strain>
    </source>
</reference>
<sequence>MSDAHLHSVPSAFFPSFDVLSPRQQTAPFVFSSPHSGRLYPPEFLAISRLDPKTLRRSEDCFVDKLFEPVAEMGAPLISARFPRAYLDLNREPYEIDPELVEDVPAHANTQSVRVAGGLGTVARIVADGEDIYPNRLSIESVLSRIEQLYFPFHAELSRLIAQTCETFGYAVLIDCHSMPSAAMAPGGALRPDIVIGDRFGASSDPRLTLLVRDEFQRRGFKVQLNRPYAGGYITEHHGRPAHGTHAIQLEINRGLYINEMTFQPNKGYVALTAALREIAQHLFAEVPGLLDFRAAAE</sequence>
<accession>D8JTC6</accession>
<name>D8JTC6_HYPDA</name>
<dbReference type="OrthoDB" id="9802050at2"/>
<gene>
    <name evidence="1" type="ordered locus">Hden_2648</name>
</gene>
<dbReference type="RefSeq" id="WP_013216603.1">
    <property type="nucleotide sequence ID" value="NC_014313.1"/>
</dbReference>
<keyword evidence="2" id="KW-1185">Reference proteome</keyword>
<dbReference type="InterPro" id="IPR007709">
    <property type="entry name" value="N-FG_amidohydro"/>
</dbReference>
<evidence type="ECO:0000313" key="1">
    <source>
        <dbReference type="EMBL" id="ADJ24444.1"/>
    </source>
</evidence>
<protein>
    <submittedName>
        <fullName evidence="1">N-formylglutamate amidohydrolase</fullName>
    </submittedName>
</protein>
<dbReference type="HOGENOM" id="CLU_069318_1_0_5"/>
<dbReference type="KEGG" id="hdn:Hden_2648"/>
<dbReference type="Gene3D" id="3.40.630.40">
    <property type="entry name" value="Zn-dependent exopeptidases"/>
    <property type="match status" value="1"/>
</dbReference>
<keyword evidence="1" id="KW-0378">Hydrolase</keyword>
<proteinExistence type="predicted"/>